<dbReference type="InterPro" id="IPR004869">
    <property type="entry name" value="MMPL_dom"/>
</dbReference>
<dbReference type="PROSITE" id="PS50156">
    <property type="entry name" value="SSD"/>
    <property type="match status" value="1"/>
</dbReference>
<feature type="transmembrane region" description="Helical" evidence="7">
    <location>
        <begin position="711"/>
        <end position="733"/>
    </location>
</feature>
<proteinExistence type="inferred from homology"/>
<evidence type="ECO:0000256" key="1">
    <source>
        <dbReference type="ARBA" id="ARBA00004651"/>
    </source>
</evidence>
<feature type="domain" description="SSD" evidence="8">
    <location>
        <begin position="242"/>
        <end position="374"/>
    </location>
</feature>
<feature type="transmembrane region" description="Helical" evidence="7">
    <location>
        <begin position="681"/>
        <end position="699"/>
    </location>
</feature>
<sequence>MATLLYRLGKTAYRRWPIFLAAWLVALIGVGTVAGALSKPMSDSFSIPGVASVEAAELQQELFPDSAAVDAPSATIVVAAPEGHTLAEKSYAGAVTGLVTGLGGLADVPDTVVGPAQAAAGMQAQVTAGIDKAQAAAEAAGQPFDRDAAVTQAQTQVAAATPLSEDGRIGTIDFTFDVPEVTDVTPGMQDGVTALLETARDAGLTVEVSGQAMQSMEQGGGSSELIGIAVALLILAMTFGSLVAAGMPILTAGIGVGLGISGITAMTAVIDVPSSTTALASMLGLAVGIDYALFILARYRSELEHTDDRAEAMGIAVGTAGSAVVFAGLTVIIALVALSVVGISFLTAMGIGAAATVVVAVLVALTLIPAVLGMLKTKAFGGTFRRYVPRRQANGRVVNNGARWARLVGKAPLAWVLLVVVGLGALAIPVKDLHLALPTDSTAAKDTTQRKAADLITEAFGPGRLAPMLVVVDGRGIDSAEQRQAAYQQVTAWAAQQDDVANALLAGSNENGAMIMVQPSSGAEDERTEQLLSSLRHGSPVIEAQTGATVGITGLTAIQSDVSKKLADALPIYLGIVIGLAFLLLVMVFRSLLVPLTATLGFLLSVMATLGATVAIFQEGAFGWFPGQPIVSFIPIFLIGVVFGLAMDYQVFLVTRIREAHVHGASYREAVVDGFRNSARVVTAAALIMTAVFSGFIFMDEPIIKSMGFALASAVLFDAFVVRMVLIPALMYLMGEKAWYLPKWLDRILPKVDIEGESLERAHLREQYRDDDEELVGV</sequence>
<organism evidence="9 10">
    <name type="scientific">Nocardioides terrae</name>
    <dbReference type="NCBI Taxonomy" id="574651"/>
    <lineage>
        <taxon>Bacteria</taxon>
        <taxon>Bacillati</taxon>
        <taxon>Actinomycetota</taxon>
        <taxon>Actinomycetes</taxon>
        <taxon>Propionibacteriales</taxon>
        <taxon>Nocardioidaceae</taxon>
        <taxon>Nocardioides</taxon>
    </lineage>
</organism>
<evidence type="ECO:0000256" key="6">
    <source>
        <dbReference type="ARBA" id="ARBA00023136"/>
    </source>
</evidence>
<evidence type="ECO:0000259" key="8">
    <source>
        <dbReference type="PROSITE" id="PS50156"/>
    </source>
</evidence>
<feature type="transmembrane region" description="Helical" evidence="7">
    <location>
        <begin position="570"/>
        <end position="589"/>
    </location>
</feature>
<feature type="transmembrane region" description="Helical" evidence="7">
    <location>
        <begin position="276"/>
        <end position="296"/>
    </location>
</feature>
<reference evidence="9 10" key="1">
    <citation type="submission" date="2016-10" db="EMBL/GenBank/DDBJ databases">
        <authorList>
            <person name="de Groot N.N."/>
        </authorList>
    </citation>
    <scope>NUCLEOTIDE SEQUENCE [LARGE SCALE GENOMIC DNA]</scope>
    <source>
        <strain evidence="9 10">CGMCC 1.7056</strain>
    </source>
</reference>
<dbReference type="InterPro" id="IPR050545">
    <property type="entry name" value="Mycobact_MmpL"/>
</dbReference>
<keyword evidence="6 7" id="KW-0472">Membrane</keyword>
<evidence type="ECO:0000256" key="5">
    <source>
        <dbReference type="ARBA" id="ARBA00022989"/>
    </source>
</evidence>
<dbReference type="SUPFAM" id="SSF82866">
    <property type="entry name" value="Multidrug efflux transporter AcrB transmembrane domain"/>
    <property type="match status" value="2"/>
</dbReference>
<evidence type="ECO:0000256" key="4">
    <source>
        <dbReference type="ARBA" id="ARBA00022692"/>
    </source>
</evidence>
<feature type="transmembrane region" description="Helical" evidence="7">
    <location>
        <begin position="596"/>
        <end position="618"/>
    </location>
</feature>
<evidence type="ECO:0000256" key="3">
    <source>
        <dbReference type="ARBA" id="ARBA00022475"/>
    </source>
</evidence>
<dbReference type="PANTHER" id="PTHR33406:SF11">
    <property type="entry name" value="MEMBRANE PROTEIN SCO6666-RELATED"/>
    <property type="match status" value="1"/>
</dbReference>
<dbReference type="Gene3D" id="1.20.1640.10">
    <property type="entry name" value="Multidrug efflux transporter AcrB transmembrane domain"/>
    <property type="match status" value="2"/>
</dbReference>
<keyword evidence="3" id="KW-1003">Cell membrane</keyword>
<dbReference type="Pfam" id="PF03176">
    <property type="entry name" value="MMPL"/>
    <property type="match status" value="2"/>
</dbReference>
<evidence type="ECO:0000256" key="7">
    <source>
        <dbReference type="SAM" id="Phobius"/>
    </source>
</evidence>
<dbReference type="InterPro" id="IPR000731">
    <property type="entry name" value="SSD"/>
</dbReference>
<keyword evidence="10" id="KW-1185">Reference proteome</keyword>
<feature type="transmembrane region" description="Helical" evidence="7">
    <location>
        <begin position="225"/>
        <end position="245"/>
    </location>
</feature>
<dbReference type="Proteomes" id="UP000198832">
    <property type="component" value="Unassembled WGS sequence"/>
</dbReference>
<dbReference type="AlphaFoldDB" id="A0A1I1NXI6"/>
<accession>A0A1I1NXI6</accession>
<name>A0A1I1NXI6_9ACTN</name>
<keyword evidence="4 7" id="KW-0812">Transmembrane</keyword>
<comment type="subcellular location">
    <subcellularLocation>
        <location evidence="1">Cell membrane</location>
        <topology evidence="1">Multi-pass membrane protein</topology>
    </subcellularLocation>
</comment>
<dbReference type="EMBL" id="FOLB01000022">
    <property type="protein sequence ID" value="SFD02165.1"/>
    <property type="molecule type" value="Genomic_DNA"/>
</dbReference>
<feature type="transmembrane region" description="Helical" evidence="7">
    <location>
        <begin position="630"/>
        <end position="649"/>
    </location>
</feature>
<feature type="transmembrane region" description="Helical" evidence="7">
    <location>
        <begin position="351"/>
        <end position="375"/>
    </location>
</feature>
<evidence type="ECO:0000313" key="10">
    <source>
        <dbReference type="Proteomes" id="UP000198832"/>
    </source>
</evidence>
<keyword evidence="5 7" id="KW-1133">Transmembrane helix</keyword>
<feature type="transmembrane region" description="Helical" evidence="7">
    <location>
        <begin position="317"/>
        <end position="345"/>
    </location>
</feature>
<dbReference type="RefSeq" id="WP_091126626.1">
    <property type="nucleotide sequence ID" value="NZ_FOLB01000022.1"/>
</dbReference>
<evidence type="ECO:0000313" key="9">
    <source>
        <dbReference type="EMBL" id="SFD02165.1"/>
    </source>
</evidence>
<feature type="transmembrane region" description="Helical" evidence="7">
    <location>
        <begin position="252"/>
        <end position="270"/>
    </location>
</feature>
<protein>
    <submittedName>
        <fullName evidence="9">Putative drug exporter of the RND superfamily</fullName>
    </submittedName>
</protein>
<dbReference type="GO" id="GO:0005886">
    <property type="term" value="C:plasma membrane"/>
    <property type="evidence" value="ECO:0007669"/>
    <property type="project" value="UniProtKB-SubCell"/>
</dbReference>
<comment type="similarity">
    <text evidence="2">Belongs to the resistance-nodulation-cell division (RND) (TC 2.A.6) family. MmpL subfamily.</text>
</comment>
<dbReference type="OrthoDB" id="7051771at2"/>
<dbReference type="STRING" id="574651.SAMN04487968_12213"/>
<evidence type="ECO:0000256" key="2">
    <source>
        <dbReference type="ARBA" id="ARBA00010157"/>
    </source>
</evidence>
<dbReference type="PANTHER" id="PTHR33406">
    <property type="entry name" value="MEMBRANE PROTEIN MJ1562-RELATED"/>
    <property type="match status" value="1"/>
</dbReference>
<feature type="transmembrane region" description="Helical" evidence="7">
    <location>
        <begin position="413"/>
        <end position="430"/>
    </location>
</feature>
<gene>
    <name evidence="9" type="ORF">SAMN04487968_12213</name>
</gene>